<evidence type="ECO:0008006" key="2">
    <source>
        <dbReference type="Google" id="ProtNLM"/>
    </source>
</evidence>
<reference evidence="1" key="1">
    <citation type="journal article" date="2020" name="Nature">
        <title>Giant virus diversity and host interactions through global metagenomics.</title>
        <authorList>
            <person name="Schulz F."/>
            <person name="Roux S."/>
            <person name="Paez-Espino D."/>
            <person name="Jungbluth S."/>
            <person name="Walsh D.A."/>
            <person name="Denef V.J."/>
            <person name="McMahon K.D."/>
            <person name="Konstantinidis K.T."/>
            <person name="Eloe-Fadrosh E.A."/>
            <person name="Kyrpides N.C."/>
            <person name="Woyke T."/>
        </authorList>
    </citation>
    <scope>NUCLEOTIDE SEQUENCE</scope>
    <source>
        <strain evidence="1">GVMAG-M-3300023174-102</strain>
    </source>
</reference>
<organism evidence="1">
    <name type="scientific">viral metagenome</name>
    <dbReference type="NCBI Taxonomy" id="1070528"/>
    <lineage>
        <taxon>unclassified sequences</taxon>
        <taxon>metagenomes</taxon>
        <taxon>organismal metagenomes</taxon>
    </lineage>
</organism>
<proteinExistence type="predicted"/>
<protein>
    <recommendedName>
        <fullName evidence="2">F-box domain-containing protein</fullName>
    </recommendedName>
</protein>
<sequence>MSNIPYDVILEIISYIEDIDIRLSFGVINKLNIKKYDNITKCVYRKEKNYLHGNTEYTLTNICDIFERNQHTWNDHMFMEIRLRENTVYYCFTMFRLKELSTDYVHRCFLNTGGLDSYFWQMIYYEYVLN</sequence>
<dbReference type="EMBL" id="MN739513">
    <property type="protein sequence ID" value="QHT09572.1"/>
    <property type="molecule type" value="Genomic_DNA"/>
</dbReference>
<dbReference type="AlphaFoldDB" id="A0A6C0CZI6"/>
<accession>A0A6C0CZI6</accession>
<evidence type="ECO:0000313" key="1">
    <source>
        <dbReference type="EMBL" id="QHT09572.1"/>
    </source>
</evidence>
<name>A0A6C0CZI6_9ZZZZ</name>